<feature type="domain" description="Domain of unknown function at the cortex 1" evidence="1">
    <location>
        <begin position="8"/>
        <end position="243"/>
    </location>
</feature>
<dbReference type="PANTHER" id="PTHR34826">
    <property type="entry name" value="UPF0590 PROTEIN C409.17C"/>
    <property type="match status" value="1"/>
</dbReference>
<keyword evidence="3" id="KW-1185">Reference proteome</keyword>
<accession>A0A167LEL2</accession>
<dbReference type="AlphaFoldDB" id="A0A167LEL2"/>
<evidence type="ECO:0000259" key="1">
    <source>
        <dbReference type="Pfam" id="PF08588"/>
    </source>
</evidence>
<dbReference type="InParanoid" id="A0A167LEL2"/>
<dbReference type="Proteomes" id="UP000077315">
    <property type="component" value="Unassembled WGS sequence"/>
</dbReference>
<gene>
    <name evidence="2" type="ORF">PHYBLDRAFT_16040</name>
</gene>
<dbReference type="Pfam" id="PF08588">
    <property type="entry name" value="Duc1"/>
    <property type="match status" value="1"/>
</dbReference>
<reference evidence="3" key="1">
    <citation type="submission" date="2015-06" db="EMBL/GenBank/DDBJ databases">
        <title>Expansion of signal transduction pathways in fungi by whole-genome duplication.</title>
        <authorList>
            <consortium name="DOE Joint Genome Institute"/>
            <person name="Corrochano L.M."/>
            <person name="Kuo A."/>
            <person name="Marcet-Houben M."/>
            <person name="Polaino S."/>
            <person name="Salamov A."/>
            <person name="Villalobos J.M."/>
            <person name="Alvarez M.I."/>
            <person name="Avalos J."/>
            <person name="Benito E.P."/>
            <person name="Benoit I."/>
            <person name="Burger G."/>
            <person name="Camino L.P."/>
            <person name="Canovas D."/>
            <person name="Cerda-Olmedo E."/>
            <person name="Cheng J.-F."/>
            <person name="Dominguez A."/>
            <person name="Elias M."/>
            <person name="Eslava A.P."/>
            <person name="Glaser F."/>
            <person name="Grimwood J."/>
            <person name="Gutierrez G."/>
            <person name="Heitman J."/>
            <person name="Henrissat B."/>
            <person name="Iturriaga E.A."/>
            <person name="Lang B.F."/>
            <person name="Lavin J.L."/>
            <person name="Lee S."/>
            <person name="Li W."/>
            <person name="Lindquist E."/>
            <person name="Lopez-Garcia S."/>
            <person name="Luque E.M."/>
            <person name="Marcos A.T."/>
            <person name="Martin J."/>
            <person name="McCluskey K."/>
            <person name="Medina H.R."/>
            <person name="Miralles-Duran A."/>
            <person name="Miyazaki A."/>
            <person name="Munoz-Torres E."/>
            <person name="Oguiza J.A."/>
            <person name="Ohm R."/>
            <person name="Olmedo M."/>
            <person name="Orejas M."/>
            <person name="Ortiz-Castellanos L."/>
            <person name="Pisabarro A.G."/>
            <person name="Rodriguez-Romero J."/>
            <person name="Ruiz-Herrera J."/>
            <person name="Ruiz-Vazquez R."/>
            <person name="Sanz C."/>
            <person name="Schackwitz W."/>
            <person name="Schmutz J."/>
            <person name="Shahriari M."/>
            <person name="Shelest E."/>
            <person name="Silva-Franco F."/>
            <person name="Soanes D."/>
            <person name="Syed K."/>
            <person name="Tagua V.G."/>
            <person name="Talbot N.J."/>
            <person name="Thon M."/>
            <person name="De vries R.P."/>
            <person name="Wiebenga A."/>
            <person name="Yadav J.S."/>
            <person name="Braun E.L."/>
            <person name="Baker S."/>
            <person name="Garre V."/>
            <person name="Horwitz B."/>
            <person name="Torres-Martinez S."/>
            <person name="Idnurm A."/>
            <person name="Herrera-Estrella A."/>
            <person name="Gabaldon T."/>
            <person name="Grigoriev I.V."/>
        </authorList>
    </citation>
    <scope>NUCLEOTIDE SEQUENCE [LARGE SCALE GENOMIC DNA]</scope>
    <source>
        <strain evidence="3">NRRL 1555(-)</strain>
    </source>
</reference>
<dbReference type="InterPro" id="IPR013897">
    <property type="entry name" value="Duc1"/>
</dbReference>
<dbReference type="PANTHER" id="PTHR34826:SF2">
    <property type="entry name" value="UPF0590 PROTEIN C409.17C"/>
    <property type="match status" value="1"/>
</dbReference>
<dbReference type="OrthoDB" id="2119945at2759"/>
<dbReference type="VEuPathDB" id="FungiDB:PHYBLDRAFT_16040"/>
<dbReference type="EMBL" id="KV440989">
    <property type="protein sequence ID" value="OAD70285.1"/>
    <property type="molecule type" value="Genomic_DNA"/>
</dbReference>
<sequence length="256" mass="29135">MSTSKHSLRVTVGPSVDTLRQIHINQDSNPIRLQTELFDGYIVVRLKDYPDPSAYFDTHEDKFCIQVVGRFLQDCTADDILFGNEFEAPLTLPFGSSIAFKFATWFDPGLQLDLYSDHPQAFSPLIVTMNRLAVHKKPLPVWPYSQGQGVEEDTSELGLNIDNTSEARKAYFIDPAHRKAIKVDKDQVWSMDFCNPYLDFKKCTMSLPGFEVNVLRYWDGQPLRYVAKSKNNSAVFFIIQFELTVDGAESTSDEVD</sequence>
<dbReference type="GeneID" id="28995082"/>
<dbReference type="STRING" id="763407.A0A167LEL2"/>
<organism evidence="2 3">
    <name type="scientific">Phycomyces blakesleeanus (strain ATCC 8743b / DSM 1359 / FGSC 10004 / NBRC 33097 / NRRL 1555)</name>
    <dbReference type="NCBI Taxonomy" id="763407"/>
    <lineage>
        <taxon>Eukaryota</taxon>
        <taxon>Fungi</taxon>
        <taxon>Fungi incertae sedis</taxon>
        <taxon>Mucoromycota</taxon>
        <taxon>Mucoromycotina</taxon>
        <taxon>Mucoromycetes</taxon>
        <taxon>Mucorales</taxon>
        <taxon>Phycomycetaceae</taxon>
        <taxon>Phycomyces</taxon>
    </lineage>
</organism>
<dbReference type="RefSeq" id="XP_018288325.1">
    <property type="nucleotide sequence ID" value="XM_018434176.1"/>
</dbReference>
<evidence type="ECO:0000313" key="3">
    <source>
        <dbReference type="Proteomes" id="UP000077315"/>
    </source>
</evidence>
<proteinExistence type="predicted"/>
<protein>
    <recommendedName>
        <fullName evidence="1">Domain of unknown function at the cortex 1 domain-containing protein</fullName>
    </recommendedName>
</protein>
<name>A0A167LEL2_PHYB8</name>
<evidence type="ECO:0000313" key="2">
    <source>
        <dbReference type="EMBL" id="OAD70285.1"/>
    </source>
</evidence>